<keyword evidence="3" id="KW-0822">Tryptophan biosynthesis</keyword>
<accession>A0ABU3PCZ0</accession>
<evidence type="ECO:0000256" key="3">
    <source>
        <dbReference type="ARBA" id="ARBA00022822"/>
    </source>
</evidence>
<keyword evidence="2" id="KW-0808">Transferase</keyword>
<dbReference type="InterPro" id="IPR017459">
    <property type="entry name" value="Glycosyl_Trfase_fam3_N_dom"/>
</dbReference>
<keyword evidence="3" id="KW-0028">Amino-acid biosynthesis</keyword>
<feature type="domain" description="Glycosyl transferase family 3 N-terminal" evidence="5">
    <location>
        <begin position="6"/>
        <end position="69"/>
    </location>
</feature>
<dbReference type="InterPro" id="IPR005940">
    <property type="entry name" value="Anthranilate_Pribosyl_Tfrase"/>
</dbReference>
<dbReference type="Pfam" id="PF02885">
    <property type="entry name" value="Glycos_trans_3N"/>
    <property type="match status" value="1"/>
</dbReference>
<keyword evidence="3" id="KW-0057">Aromatic amino acid biosynthesis</keyword>
<keyword evidence="6" id="KW-0238">DNA-binding</keyword>
<dbReference type="PANTHER" id="PTHR43285:SF4">
    <property type="entry name" value="TRANSFERASE"/>
    <property type="match status" value="1"/>
</dbReference>
<evidence type="ECO:0000259" key="4">
    <source>
        <dbReference type="Pfam" id="PF00591"/>
    </source>
</evidence>
<dbReference type="GO" id="GO:0003677">
    <property type="term" value="F:DNA binding"/>
    <property type="evidence" value="ECO:0007669"/>
    <property type="project" value="UniProtKB-KW"/>
</dbReference>
<evidence type="ECO:0000313" key="6">
    <source>
        <dbReference type="EMBL" id="MDT9000465.1"/>
    </source>
</evidence>
<protein>
    <submittedName>
        <fullName evidence="6">DNA-binding protein YbiB</fullName>
    </submittedName>
</protein>
<proteinExistence type="predicted"/>
<dbReference type="SUPFAM" id="SSF52418">
    <property type="entry name" value="Nucleoside phosphorylase/phosphoribosyltransferase catalytic domain"/>
    <property type="match status" value="1"/>
</dbReference>
<gene>
    <name evidence="6" type="primary">ybiB</name>
    <name evidence="6" type="ORF">RQP53_14425</name>
</gene>
<dbReference type="EMBL" id="JAVXZY010000005">
    <property type="protein sequence ID" value="MDT9000465.1"/>
    <property type="molecule type" value="Genomic_DNA"/>
</dbReference>
<name>A0ABU3PCZ0_9BURK</name>
<keyword evidence="7" id="KW-1185">Reference proteome</keyword>
<dbReference type="PANTHER" id="PTHR43285">
    <property type="entry name" value="ANTHRANILATE PHOSPHORIBOSYLTRANSFERASE"/>
    <property type="match status" value="1"/>
</dbReference>
<comment type="caution">
    <text evidence="6">The sequence shown here is derived from an EMBL/GenBank/DDBJ whole genome shotgun (WGS) entry which is preliminary data.</text>
</comment>
<dbReference type="InterPro" id="IPR000312">
    <property type="entry name" value="Glycosyl_Trfase_fam3"/>
</dbReference>
<dbReference type="Gene3D" id="3.40.1030.10">
    <property type="entry name" value="Nucleoside phosphorylase/phosphoribosyltransferase catalytic domain"/>
    <property type="match status" value="1"/>
</dbReference>
<evidence type="ECO:0000313" key="7">
    <source>
        <dbReference type="Proteomes" id="UP001246372"/>
    </source>
</evidence>
<evidence type="ECO:0000256" key="2">
    <source>
        <dbReference type="ARBA" id="ARBA00022679"/>
    </source>
</evidence>
<dbReference type="SUPFAM" id="SSF47648">
    <property type="entry name" value="Nucleoside phosphorylase/phosphoribosyltransferase N-terminal domain"/>
    <property type="match status" value="1"/>
</dbReference>
<reference evidence="6" key="1">
    <citation type="submission" date="2023-09" db="EMBL/GenBank/DDBJ databases">
        <title>Paucibacter sp. APW11 Genome sequencing and assembly.</title>
        <authorList>
            <person name="Kim I."/>
        </authorList>
    </citation>
    <scope>NUCLEOTIDE SEQUENCE</scope>
    <source>
        <strain evidence="6">APW11</strain>
    </source>
</reference>
<feature type="domain" description="Glycosyl transferase family 3" evidence="4">
    <location>
        <begin position="99"/>
        <end position="285"/>
    </location>
</feature>
<dbReference type="Pfam" id="PF00591">
    <property type="entry name" value="Glycos_transf_3"/>
    <property type="match status" value="1"/>
</dbReference>
<organism evidence="6 7">
    <name type="scientific">Roseateles aquae</name>
    <dbReference type="NCBI Taxonomy" id="3077235"/>
    <lineage>
        <taxon>Bacteria</taxon>
        <taxon>Pseudomonadati</taxon>
        <taxon>Pseudomonadota</taxon>
        <taxon>Betaproteobacteria</taxon>
        <taxon>Burkholderiales</taxon>
        <taxon>Sphaerotilaceae</taxon>
        <taxon>Roseateles</taxon>
    </lineage>
</organism>
<evidence type="ECO:0000259" key="5">
    <source>
        <dbReference type="Pfam" id="PF02885"/>
    </source>
</evidence>
<dbReference type="NCBIfam" id="NF006005">
    <property type="entry name" value="PRK08136.1"/>
    <property type="match status" value="1"/>
</dbReference>
<dbReference type="InterPro" id="IPR036320">
    <property type="entry name" value="Glycosyl_Trfase_fam3_N_dom_sf"/>
</dbReference>
<dbReference type="Proteomes" id="UP001246372">
    <property type="component" value="Unassembled WGS sequence"/>
</dbReference>
<sequence>MDYAALIKEVGRGARGARNLDRADAAALFGAMLDGQVPELELGALLLALRIKGESADELLGFSEAMNARCQRLHVPGERRLVLLPSFNGARKLANLMPLIALRLADEGIPVLIHGRHDFSARENPFELLEALGLRCAASLEEAQEQLQQRRLAVLPSVLLLPGLDRLMALRVRLGVRNSAHSLAKLLDPAPGHSTRVVAVTHPEYITSMSALLPALCQNTGGTALLMKGCEGEAHAHLRRKAWLMQIDAGGSCRLHEDLEDDCQALLEQSDIAGNAQLIDSLLHGRLPMPRRIAEQLEALTQLSQY</sequence>
<dbReference type="Gene3D" id="1.20.970.10">
    <property type="entry name" value="Transferase, Pyrimidine Nucleoside Phosphorylase, Chain C"/>
    <property type="match status" value="1"/>
</dbReference>
<dbReference type="InterPro" id="IPR035902">
    <property type="entry name" value="Nuc_phospho_transferase"/>
</dbReference>
<keyword evidence="1" id="KW-0328">Glycosyltransferase</keyword>
<dbReference type="RefSeq" id="WP_315651053.1">
    <property type="nucleotide sequence ID" value="NZ_JAVXZY010000005.1"/>
</dbReference>
<evidence type="ECO:0000256" key="1">
    <source>
        <dbReference type="ARBA" id="ARBA00022676"/>
    </source>
</evidence>